<protein>
    <submittedName>
        <fullName evidence="8">MFS transporter</fullName>
    </submittedName>
</protein>
<keyword evidence="5 6" id="KW-0472">Membrane</keyword>
<dbReference type="InterPro" id="IPR011701">
    <property type="entry name" value="MFS"/>
</dbReference>
<feature type="transmembrane region" description="Helical" evidence="6">
    <location>
        <begin position="233"/>
        <end position="256"/>
    </location>
</feature>
<evidence type="ECO:0000256" key="5">
    <source>
        <dbReference type="ARBA" id="ARBA00023136"/>
    </source>
</evidence>
<dbReference type="PANTHER" id="PTHR42688:SF1">
    <property type="entry name" value="BLR5212 PROTEIN"/>
    <property type="match status" value="1"/>
</dbReference>
<comment type="subcellular location">
    <subcellularLocation>
        <location evidence="1">Cell membrane</location>
        <topology evidence="1">Multi-pass membrane protein</topology>
    </subcellularLocation>
</comment>
<dbReference type="InterPro" id="IPR052425">
    <property type="entry name" value="Uncharacterized_MFS-type"/>
</dbReference>
<dbReference type="EMBL" id="DSLA01000119">
    <property type="protein sequence ID" value="HEH35996.1"/>
    <property type="molecule type" value="Genomic_DNA"/>
</dbReference>
<feature type="transmembrane region" description="Helical" evidence="6">
    <location>
        <begin position="40"/>
        <end position="60"/>
    </location>
</feature>
<dbReference type="GO" id="GO:0005886">
    <property type="term" value="C:plasma membrane"/>
    <property type="evidence" value="ECO:0007669"/>
    <property type="project" value="UniProtKB-SubCell"/>
</dbReference>
<sequence length="367" mass="40152">MNKAYRFLILISLVSLFADMSYEGARSISGAYLATLGVSAFLLGLFLGLGEFLSYGLRIFSGYLTDRFSLHWLMIFLGYAMILSIPLISIANSWEIVILLLILERLGKALRTPAKDAMISLATSKIGLGKAFGIHEAMDQIGAIIGPLLISFILFLGYGYRESFSILLIPAIIALILLYFAKMEYKEEVQGKARIGVSLHSYMLFALFSTSGLASFQMIAFHAESNRLMSPELIPLIYSIAMATDAIVAIAAGRLFDRFGFKSLFLIPLLTPLSVAFSFYFNIFIGILLFGAVLGMQESIMRAGVAEIAPAQKKATAFGTFNAVVGLGFLISGTAFGFLYGQPELMILFSISCEVLALLFLKKDIKV</sequence>
<feature type="transmembrane region" description="Helical" evidence="6">
    <location>
        <begin position="276"/>
        <end position="296"/>
    </location>
</feature>
<dbReference type="InterPro" id="IPR036259">
    <property type="entry name" value="MFS_trans_sf"/>
</dbReference>
<dbReference type="Gene3D" id="1.20.1250.20">
    <property type="entry name" value="MFS general substrate transporter like domains"/>
    <property type="match status" value="2"/>
</dbReference>
<dbReference type="PROSITE" id="PS50850">
    <property type="entry name" value="MFS"/>
    <property type="match status" value="1"/>
</dbReference>
<evidence type="ECO:0000256" key="1">
    <source>
        <dbReference type="ARBA" id="ARBA00004651"/>
    </source>
</evidence>
<comment type="caution">
    <text evidence="8">The sequence shown here is derived from an EMBL/GenBank/DDBJ whole genome shotgun (WGS) entry which is preliminary data.</text>
</comment>
<organism evidence="8">
    <name type="scientific">Archaeoglobus fulgidus</name>
    <dbReference type="NCBI Taxonomy" id="2234"/>
    <lineage>
        <taxon>Archaea</taxon>
        <taxon>Methanobacteriati</taxon>
        <taxon>Methanobacteriota</taxon>
        <taxon>Archaeoglobi</taxon>
        <taxon>Archaeoglobales</taxon>
        <taxon>Archaeoglobaceae</taxon>
        <taxon>Archaeoglobus</taxon>
    </lineage>
</organism>
<keyword evidence="2" id="KW-1003">Cell membrane</keyword>
<reference evidence="8" key="1">
    <citation type="journal article" date="2020" name="mSystems">
        <title>Genome- and Community-Level Interaction Insights into Carbon Utilization and Element Cycling Functions of Hydrothermarchaeota in Hydrothermal Sediment.</title>
        <authorList>
            <person name="Zhou Z."/>
            <person name="Liu Y."/>
            <person name="Xu W."/>
            <person name="Pan J."/>
            <person name="Luo Z.H."/>
            <person name="Li M."/>
        </authorList>
    </citation>
    <scope>NUCLEOTIDE SEQUENCE [LARGE SCALE GENOMIC DNA]</scope>
    <source>
        <strain evidence="8">SpSt-26</strain>
    </source>
</reference>
<accession>A0A7J2TLA8</accession>
<dbReference type="InterPro" id="IPR020846">
    <property type="entry name" value="MFS_dom"/>
</dbReference>
<feature type="transmembrane region" description="Helical" evidence="6">
    <location>
        <begin position="201"/>
        <end position="221"/>
    </location>
</feature>
<dbReference type="AlphaFoldDB" id="A0A7J2TLA8"/>
<feature type="transmembrane region" description="Helical" evidence="6">
    <location>
        <begin position="345"/>
        <end position="361"/>
    </location>
</feature>
<evidence type="ECO:0000256" key="6">
    <source>
        <dbReference type="SAM" id="Phobius"/>
    </source>
</evidence>
<evidence type="ECO:0000313" key="8">
    <source>
        <dbReference type="EMBL" id="HEH35996.1"/>
    </source>
</evidence>
<dbReference type="Pfam" id="PF07690">
    <property type="entry name" value="MFS_1"/>
    <property type="match status" value="2"/>
</dbReference>
<dbReference type="SUPFAM" id="SSF103473">
    <property type="entry name" value="MFS general substrate transporter"/>
    <property type="match status" value="1"/>
</dbReference>
<evidence type="ECO:0000256" key="4">
    <source>
        <dbReference type="ARBA" id="ARBA00022989"/>
    </source>
</evidence>
<evidence type="ECO:0000256" key="2">
    <source>
        <dbReference type="ARBA" id="ARBA00022475"/>
    </source>
</evidence>
<gene>
    <name evidence="8" type="ORF">ENP88_07675</name>
</gene>
<keyword evidence="3 6" id="KW-0812">Transmembrane</keyword>
<name>A0A7J2TLA8_ARCFL</name>
<feature type="transmembrane region" description="Helical" evidence="6">
    <location>
        <begin position="164"/>
        <end position="181"/>
    </location>
</feature>
<feature type="transmembrane region" description="Helical" evidence="6">
    <location>
        <begin position="140"/>
        <end position="157"/>
    </location>
</feature>
<evidence type="ECO:0000256" key="3">
    <source>
        <dbReference type="ARBA" id="ARBA00022692"/>
    </source>
</evidence>
<dbReference type="PANTHER" id="PTHR42688">
    <property type="entry name" value="CONSERVED PROTEIN"/>
    <property type="match status" value="1"/>
</dbReference>
<dbReference type="CDD" id="cd17370">
    <property type="entry name" value="MFS_MJ1317_like"/>
    <property type="match status" value="1"/>
</dbReference>
<feature type="transmembrane region" description="Helical" evidence="6">
    <location>
        <begin position="72"/>
        <end position="103"/>
    </location>
</feature>
<feature type="transmembrane region" description="Helical" evidence="6">
    <location>
        <begin position="317"/>
        <end position="339"/>
    </location>
</feature>
<dbReference type="GO" id="GO:0022857">
    <property type="term" value="F:transmembrane transporter activity"/>
    <property type="evidence" value="ECO:0007669"/>
    <property type="project" value="InterPro"/>
</dbReference>
<evidence type="ECO:0000259" key="7">
    <source>
        <dbReference type="PROSITE" id="PS50850"/>
    </source>
</evidence>
<feature type="domain" description="Major facilitator superfamily (MFS) profile" evidence="7">
    <location>
        <begin position="1"/>
        <end position="186"/>
    </location>
</feature>
<proteinExistence type="predicted"/>
<keyword evidence="4 6" id="KW-1133">Transmembrane helix</keyword>